<evidence type="ECO:0000259" key="2">
    <source>
        <dbReference type="Pfam" id="PF13581"/>
    </source>
</evidence>
<dbReference type="PANTHER" id="PTHR35526">
    <property type="entry name" value="ANTI-SIGMA-F FACTOR RSBW-RELATED"/>
    <property type="match status" value="1"/>
</dbReference>
<name>A0A0B5F0Z8_STRA4</name>
<organism evidence="3 4">
    <name type="scientific">Streptomyces albus (strain ATCC 21838 / DSM 41398 / FERM P-419 / JCM 4703 / NBRC 107858)</name>
    <dbReference type="NCBI Taxonomy" id="1081613"/>
    <lineage>
        <taxon>Bacteria</taxon>
        <taxon>Bacillati</taxon>
        <taxon>Actinomycetota</taxon>
        <taxon>Actinomycetes</taxon>
        <taxon>Kitasatosporales</taxon>
        <taxon>Streptomycetaceae</taxon>
        <taxon>Streptomyces</taxon>
    </lineage>
</organism>
<keyword evidence="4" id="KW-1185">Reference proteome</keyword>
<dbReference type="GO" id="GO:0004674">
    <property type="term" value="F:protein serine/threonine kinase activity"/>
    <property type="evidence" value="ECO:0007669"/>
    <property type="project" value="UniProtKB-KW"/>
</dbReference>
<gene>
    <name evidence="3" type="ORF">SLNWT_4874</name>
</gene>
<evidence type="ECO:0000313" key="4">
    <source>
        <dbReference type="Proteomes" id="UP000031523"/>
    </source>
</evidence>
<evidence type="ECO:0000256" key="1">
    <source>
        <dbReference type="ARBA" id="ARBA00022527"/>
    </source>
</evidence>
<dbReference type="Proteomes" id="UP000031523">
    <property type="component" value="Chromosome"/>
</dbReference>
<keyword evidence="1" id="KW-0418">Kinase</keyword>
<evidence type="ECO:0000313" key="3">
    <source>
        <dbReference type="EMBL" id="AJE85250.1"/>
    </source>
</evidence>
<dbReference type="Gene3D" id="3.30.565.10">
    <property type="entry name" value="Histidine kinase-like ATPase, C-terminal domain"/>
    <property type="match status" value="1"/>
</dbReference>
<dbReference type="InterPro" id="IPR050267">
    <property type="entry name" value="Anti-sigma-factor_SerPK"/>
</dbReference>
<feature type="domain" description="Histidine kinase/HSP90-like ATPase" evidence="2">
    <location>
        <begin position="39"/>
        <end position="167"/>
    </location>
</feature>
<dbReference type="KEGG" id="sals:SLNWT_4874"/>
<dbReference type="InterPro" id="IPR003594">
    <property type="entry name" value="HATPase_dom"/>
</dbReference>
<dbReference type="AlphaFoldDB" id="A0A0B5F0Z8"/>
<keyword evidence="1" id="KW-0808">Transferase</keyword>
<reference evidence="3 4" key="1">
    <citation type="submission" date="2015-01" db="EMBL/GenBank/DDBJ databases">
        <title>Enhanced salinomycin production by adjusting the supply of polyketide extender units in Streptomyce albus DSM 41398.</title>
        <authorList>
            <person name="Lu C."/>
        </authorList>
    </citation>
    <scope>NUCLEOTIDE SEQUENCE [LARGE SCALE GENOMIC DNA]</scope>
    <source>
        <strain evidence="4">ATCC 21838 / DSM 41398 / FERM P-419 / JCM 4703 / NBRC 107858</strain>
    </source>
</reference>
<accession>A0A0B5F0Z8</accession>
<dbReference type="EMBL" id="CP010519">
    <property type="protein sequence ID" value="AJE85250.1"/>
    <property type="molecule type" value="Genomic_DNA"/>
</dbReference>
<proteinExistence type="predicted"/>
<dbReference type="SUPFAM" id="SSF55874">
    <property type="entry name" value="ATPase domain of HSP90 chaperone/DNA topoisomerase II/histidine kinase"/>
    <property type="match status" value="1"/>
</dbReference>
<dbReference type="CDD" id="cd16936">
    <property type="entry name" value="HATPase_RsbW-like"/>
    <property type="match status" value="1"/>
</dbReference>
<dbReference type="InterPro" id="IPR036890">
    <property type="entry name" value="HATPase_C_sf"/>
</dbReference>
<dbReference type="Pfam" id="PF13581">
    <property type="entry name" value="HATPase_c_2"/>
    <property type="match status" value="1"/>
</dbReference>
<dbReference type="PANTHER" id="PTHR35526:SF3">
    <property type="entry name" value="ANTI-SIGMA-F FACTOR RSBW"/>
    <property type="match status" value="1"/>
</dbReference>
<keyword evidence="1" id="KW-0723">Serine/threonine-protein kinase</keyword>
<sequence>MDADRVRQLPLRVAQFAPLEPVKLATSERFRSLVLVVNSPDTAQVARRTAREVARDWRLSTSPQDMELCVSELVGNAFHHATPDGRFMDFGGERRITVSFRAWSRWLFIEVADEDSTPPMLPVGELMGPNLSRLDEDELLPTYGRGLFLVQLLADAVWWAPHDSGGKSVFCRFDLDTEGQ</sequence>
<protein>
    <recommendedName>
        <fullName evidence="2">Histidine kinase/HSP90-like ATPase domain-containing protein</fullName>
    </recommendedName>
</protein>